<gene>
    <name evidence="8" type="ORF">R5R35_014690</name>
</gene>
<sequence>MYYQLNNFTLRLIGCHGTTPYYPIDSIPARKMSSSKTIPGTNVEYGQVPLSIRLKMERFQLADGVPVHLKGGPLDKVLFTITVGLCLVGLGLSANMFYGMSYPKKA</sequence>
<comment type="subcellular location">
    <subcellularLocation>
        <location evidence="1">Mitochondrion inner membrane</location>
    </subcellularLocation>
</comment>
<dbReference type="AlphaFoldDB" id="A0AAN9Z1F6"/>
<dbReference type="GO" id="GO:0097250">
    <property type="term" value="P:mitochondrial respirasome assembly"/>
    <property type="evidence" value="ECO:0007669"/>
    <property type="project" value="TreeGrafter"/>
</dbReference>
<dbReference type="InterPro" id="IPR036539">
    <property type="entry name" value="Cyt_c_oxidase_su7a_sf"/>
</dbReference>
<proteinExistence type="inferred from homology"/>
<dbReference type="GO" id="GO:0006123">
    <property type="term" value="P:mitochondrial electron transport, cytochrome c to oxygen"/>
    <property type="evidence" value="ECO:0007669"/>
    <property type="project" value="InterPro"/>
</dbReference>
<dbReference type="PANTHER" id="PTHR10510:SF11">
    <property type="entry name" value="CYTOCHROME C OXIDASE SUBUNIT 7A, MITOCHONDRIAL"/>
    <property type="match status" value="1"/>
</dbReference>
<name>A0AAN9Z1F6_9ORTH</name>
<keyword evidence="6 7" id="KW-0472">Membrane</keyword>
<comment type="similarity">
    <text evidence="2">Belongs to the cytochrome c oxidase VIIa family.</text>
</comment>
<evidence type="ECO:0000256" key="2">
    <source>
        <dbReference type="ARBA" id="ARBA00009331"/>
    </source>
</evidence>
<evidence type="ECO:0000256" key="7">
    <source>
        <dbReference type="SAM" id="Phobius"/>
    </source>
</evidence>
<dbReference type="PANTHER" id="PTHR10510">
    <property type="entry name" value="CYTOCHROME C OXIDASE POLYPEPTIDE 7A"/>
    <property type="match status" value="1"/>
</dbReference>
<evidence type="ECO:0000256" key="1">
    <source>
        <dbReference type="ARBA" id="ARBA00004273"/>
    </source>
</evidence>
<comment type="caution">
    <text evidence="8">The sequence shown here is derived from an EMBL/GenBank/DDBJ whole genome shotgun (WGS) entry which is preliminary data.</text>
</comment>
<feature type="transmembrane region" description="Helical" evidence="7">
    <location>
        <begin position="77"/>
        <end position="98"/>
    </location>
</feature>
<accession>A0AAN9Z1F6</accession>
<keyword evidence="7" id="KW-1133">Transmembrane helix</keyword>
<protein>
    <submittedName>
        <fullName evidence="8">Uncharacterized protein</fullName>
    </submittedName>
</protein>
<organism evidence="8 9">
    <name type="scientific">Gryllus longicercus</name>
    <dbReference type="NCBI Taxonomy" id="2509291"/>
    <lineage>
        <taxon>Eukaryota</taxon>
        <taxon>Metazoa</taxon>
        <taxon>Ecdysozoa</taxon>
        <taxon>Arthropoda</taxon>
        <taxon>Hexapoda</taxon>
        <taxon>Insecta</taxon>
        <taxon>Pterygota</taxon>
        <taxon>Neoptera</taxon>
        <taxon>Polyneoptera</taxon>
        <taxon>Orthoptera</taxon>
        <taxon>Ensifera</taxon>
        <taxon>Gryllidea</taxon>
        <taxon>Grylloidea</taxon>
        <taxon>Gryllidae</taxon>
        <taxon>Gryllinae</taxon>
        <taxon>Gryllus</taxon>
    </lineage>
</organism>
<dbReference type="GO" id="GO:0002082">
    <property type="term" value="P:regulation of oxidative phosphorylation"/>
    <property type="evidence" value="ECO:0007669"/>
    <property type="project" value="TreeGrafter"/>
</dbReference>
<dbReference type="FunFam" id="4.10.91.10:FF:000001">
    <property type="entry name" value="Cytochrome c oxidase subunit 7A1, mitochondrial"/>
    <property type="match status" value="1"/>
</dbReference>
<evidence type="ECO:0000256" key="3">
    <source>
        <dbReference type="ARBA" id="ARBA00022792"/>
    </source>
</evidence>
<dbReference type="Proteomes" id="UP001378592">
    <property type="component" value="Unassembled WGS sequence"/>
</dbReference>
<keyword evidence="9" id="KW-1185">Reference proteome</keyword>
<dbReference type="InterPro" id="IPR003177">
    <property type="entry name" value="Cytc_oxidase_su7a_met"/>
</dbReference>
<keyword evidence="3" id="KW-0999">Mitochondrion inner membrane</keyword>
<dbReference type="GO" id="GO:0005743">
    <property type="term" value="C:mitochondrial inner membrane"/>
    <property type="evidence" value="ECO:0007669"/>
    <property type="project" value="UniProtKB-SubCell"/>
</dbReference>
<keyword evidence="5" id="KW-0496">Mitochondrion</keyword>
<keyword evidence="4" id="KW-0809">Transit peptide</keyword>
<evidence type="ECO:0000256" key="6">
    <source>
        <dbReference type="ARBA" id="ARBA00023136"/>
    </source>
</evidence>
<dbReference type="GO" id="GO:0045277">
    <property type="term" value="C:respiratory chain complex IV"/>
    <property type="evidence" value="ECO:0007669"/>
    <property type="project" value="InterPro"/>
</dbReference>
<dbReference type="SUPFAM" id="SSF81419">
    <property type="entry name" value="Mitochondrial cytochrome c oxidase subunit VIIa"/>
    <property type="match status" value="1"/>
</dbReference>
<evidence type="ECO:0000313" key="8">
    <source>
        <dbReference type="EMBL" id="KAK7791619.1"/>
    </source>
</evidence>
<reference evidence="8 9" key="1">
    <citation type="submission" date="2024-03" db="EMBL/GenBank/DDBJ databases">
        <title>The genome assembly and annotation of the cricket Gryllus longicercus Weissman &amp; Gray.</title>
        <authorList>
            <person name="Szrajer S."/>
            <person name="Gray D."/>
            <person name="Ylla G."/>
        </authorList>
    </citation>
    <scope>NUCLEOTIDE SEQUENCE [LARGE SCALE GENOMIC DNA]</scope>
    <source>
        <strain evidence="8">DAG 2021-001</strain>
        <tissue evidence="8">Whole body minus gut</tissue>
    </source>
</reference>
<keyword evidence="7" id="KW-0812">Transmembrane</keyword>
<evidence type="ECO:0000313" key="9">
    <source>
        <dbReference type="Proteomes" id="UP001378592"/>
    </source>
</evidence>
<evidence type="ECO:0000256" key="4">
    <source>
        <dbReference type="ARBA" id="ARBA00022946"/>
    </source>
</evidence>
<dbReference type="EMBL" id="JAZDUA010000516">
    <property type="protein sequence ID" value="KAK7791619.1"/>
    <property type="molecule type" value="Genomic_DNA"/>
</dbReference>
<evidence type="ECO:0000256" key="5">
    <source>
        <dbReference type="ARBA" id="ARBA00023128"/>
    </source>
</evidence>
<dbReference type="Gene3D" id="4.10.91.10">
    <property type="entry name" value="Cytochrome c oxidase, subunit VIIa"/>
    <property type="match status" value="1"/>
</dbReference>